<dbReference type="Pfam" id="PF13966">
    <property type="entry name" value="zf-RVT"/>
    <property type="match status" value="1"/>
</dbReference>
<dbReference type="InterPro" id="IPR026960">
    <property type="entry name" value="RVT-Znf"/>
</dbReference>
<keyword evidence="3" id="KW-0238">DNA-binding</keyword>
<dbReference type="InterPro" id="IPR001289">
    <property type="entry name" value="NFYA"/>
</dbReference>
<dbReference type="PANTHER" id="PTHR33116">
    <property type="entry name" value="REVERSE TRANSCRIPTASE ZINC-BINDING DOMAIN-CONTAINING PROTEIN-RELATED-RELATED"/>
    <property type="match status" value="1"/>
</dbReference>
<feature type="region of interest" description="Disordered" evidence="8">
    <location>
        <begin position="62"/>
        <end position="83"/>
    </location>
</feature>
<keyword evidence="6" id="KW-0539">Nucleus</keyword>
<keyword evidence="2" id="KW-0805">Transcription regulation</keyword>
<evidence type="ECO:0000256" key="7">
    <source>
        <dbReference type="ARBA" id="ARBA00025911"/>
    </source>
</evidence>
<dbReference type="GO" id="GO:0016602">
    <property type="term" value="C:CCAAT-binding factor complex"/>
    <property type="evidence" value="ECO:0007669"/>
    <property type="project" value="InterPro"/>
</dbReference>
<dbReference type="EMBL" id="JAEFBK010000008">
    <property type="protein sequence ID" value="KAG7577186.1"/>
    <property type="molecule type" value="Genomic_DNA"/>
</dbReference>
<accession>A0A8T2ATB5</accession>
<protein>
    <submittedName>
        <fullName evidence="10">Reverse transcriptase zinc-binding domain</fullName>
    </submittedName>
</protein>
<dbReference type="PANTHER" id="PTHR33116:SF78">
    <property type="entry name" value="OS12G0587133 PROTEIN"/>
    <property type="match status" value="1"/>
</dbReference>
<dbReference type="GO" id="GO:0003700">
    <property type="term" value="F:DNA-binding transcription factor activity"/>
    <property type="evidence" value="ECO:0007669"/>
    <property type="project" value="InterPro"/>
</dbReference>
<evidence type="ECO:0000259" key="9">
    <source>
        <dbReference type="PROSITE" id="PS50878"/>
    </source>
</evidence>
<sequence>MQEFHSKESLSYPVTSWENSVFTNSNVQGSSSMTDNNTLSLTMEMMSTHFPEMKQTVFQLHDHDSSSTQSTGGESYSEVASISEPNHRYGRNIVVTQLSGYKENPENPIGSHSKSKVSQDSVVLPIEAASWPLHGNVTPHFNGFLSFPYASQHMVQHPQIGGLVPCRMPLPHNIPEREPIFVNAKQYQAILRRRQRRAKLEAQNKLIKVRKPYLHESRHLHALKRARGSGGRFPSRGLFFTWSNHQQHNPIIRKLDRALGNIEWFDSFSSAVAVFEPPGDSDHSPCIIQLENQPNHSKKSFKYFSFLASHHTFLDCMKAAWEEQTLVGSNMFMLGEHLKQAKIACRRLNRLGFGNLQQKTKDAMSHLEDIQTQLLTIPSDYLFRLEHVARKRWNFFALALESFYRQKSRIRWLNEGDANTRFFHKAVLAHQAKNLIKYLRAEDDTKVENVEQIKGMIVSYYTHLLGSENESTVPLSVEAIKDLHPFRCDVSLATKLSAIPTDEEITLSLFSMPKNKAPGPDGFPAEFFWDSWSVVKESIILAVKEFFITGHLLKRFNSTAITLIPKDTGADRLSQFRPVACCNTIYKIITRIISARLKLFISQAVQNNQVGFIKGRMLCENVLLASELVEGFHLEGNVSRGCLQIDISKAYDNVNWEFLINILLAMDLPPIFISWIKICISTPSYSIAFNGELIGFFQGKKGIRQGDPMSSHLFVLVMDILAKFLDRGAVNSLFQLHPKCLAPMITHLSFADDVLVFFDGSESSIAGILSILDDFKTASGLGINRQKTALLIDGGDFDTLRSLSASFGISHGSLPVKYLGVPLMAQKMRRQDYQPLLDRINFKFSSWTVRHLSFAGRLQLLKSVIYSTINFWTSVFLLPNQCLQKLEQLCNAFLWKGAPNSARGAKIAWDIVCTAKECGGLGLKRLSSWNTVFALKLIWMLFTKAGSLWVSWVRVNLIGNRNFWEMNPSYSGSWIWKKLCKLRSVARPFLVCEVGSGQTASFWHDNWSGLGALIDLTGTIGPQIVGLPLNSVVRDALRGNAWWISTSRSRNPIISLIKSVLPGVGNMVDCLEDDIYLWKPDHHPPSPHFSSPKTWLALNPAGPAVTWHKSVWFKDRIPKHAFICWVVAWNRLHTRDRLRSWGLSISPSCVLCNGSNESRDHLFFECVFSQEVWGSFTSRLNLNPPNSFMDCLRWVNSASRDPNLALIIKLIFQASVYFIWKERNSRIHSTTIRPSAIIIRDMSQILRARLDPLARKQRNAPPGSSLLSTWFRFFP</sequence>
<feature type="domain" description="Reverse transcriptase" evidence="9">
    <location>
        <begin position="545"/>
        <end position="823"/>
    </location>
</feature>
<organism evidence="10 11">
    <name type="scientific">Arabidopsis thaliana x Arabidopsis arenosa</name>
    <dbReference type="NCBI Taxonomy" id="1240361"/>
    <lineage>
        <taxon>Eukaryota</taxon>
        <taxon>Viridiplantae</taxon>
        <taxon>Streptophyta</taxon>
        <taxon>Embryophyta</taxon>
        <taxon>Tracheophyta</taxon>
        <taxon>Spermatophyta</taxon>
        <taxon>Magnoliopsida</taxon>
        <taxon>eudicotyledons</taxon>
        <taxon>Gunneridae</taxon>
        <taxon>Pentapetalae</taxon>
        <taxon>rosids</taxon>
        <taxon>malvids</taxon>
        <taxon>Brassicales</taxon>
        <taxon>Brassicaceae</taxon>
        <taxon>Camelineae</taxon>
        <taxon>Arabidopsis</taxon>
    </lineage>
</organism>
<name>A0A8T2ATB5_9BRAS</name>
<evidence type="ECO:0000256" key="4">
    <source>
        <dbReference type="ARBA" id="ARBA00023159"/>
    </source>
</evidence>
<keyword evidence="5" id="KW-0804">Transcription</keyword>
<evidence type="ECO:0000256" key="2">
    <source>
        <dbReference type="ARBA" id="ARBA00023015"/>
    </source>
</evidence>
<dbReference type="PROSITE" id="PS51152">
    <property type="entry name" value="NFYA_HAP2_2"/>
    <property type="match status" value="1"/>
</dbReference>
<keyword evidence="4" id="KW-0010">Activator</keyword>
<dbReference type="Proteomes" id="UP000694240">
    <property type="component" value="Chromosome 8"/>
</dbReference>
<dbReference type="PROSITE" id="PS50878">
    <property type="entry name" value="RT_POL"/>
    <property type="match status" value="1"/>
</dbReference>
<keyword evidence="10" id="KW-0548">Nucleotidyltransferase</keyword>
<feature type="compositionally biased region" description="Polar residues" evidence="8">
    <location>
        <begin position="66"/>
        <end position="83"/>
    </location>
</feature>
<keyword evidence="11" id="KW-1185">Reference proteome</keyword>
<dbReference type="SMART" id="SM00521">
    <property type="entry name" value="CBF"/>
    <property type="match status" value="1"/>
</dbReference>
<comment type="subcellular location">
    <subcellularLocation>
        <location evidence="1">Nucleus</location>
    </subcellularLocation>
</comment>
<dbReference type="InterPro" id="IPR000477">
    <property type="entry name" value="RT_dom"/>
</dbReference>
<evidence type="ECO:0000256" key="3">
    <source>
        <dbReference type="ARBA" id="ARBA00023125"/>
    </source>
</evidence>
<comment type="caution">
    <text evidence="10">The sequence shown here is derived from an EMBL/GenBank/DDBJ whole genome shotgun (WGS) entry which is preliminary data.</text>
</comment>
<dbReference type="GO" id="GO:0003677">
    <property type="term" value="F:DNA binding"/>
    <property type="evidence" value="ECO:0007669"/>
    <property type="project" value="UniProtKB-KW"/>
</dbReference>
<dbReference type="InterPro" id="IPR018362">
    <property type="entry name" value="CCAAT-binding_factor_CS"/>
</dbReference>
<keyword evidence="10" id="KW-0695">RNA-directed DNA polymerase</keyword>
<dbReference type="Pfam" id="PF00078">
    <property type="entry name" value="RVT_1"/>
    <property type="match status" value="1"/>
</dbReference>
<evidence type="ECO:0000256" key="5">
    <source>
        <dbReference type="ARBA" id="ARBA00023163"/>
    </source>
</evidence>
<comment type="subunit">
    <text evidence="7">Heterotrimeric transcription factor composed of three components, NF-YA, NF-YB and NF-YC. NF-YB and NF-YC must interact and dimerize for NF-YA association and DNA binding.</text>
</comment>
<dbReference type="GO" id="GO:0003964">
    <property type="term" value="F:RNA-directed DNA polymerase activity"/>
    <property type="evidence" value="ECO:0007669"/>
    <property type="project" value="UniProtKB-KW"/>
</dbReference>
<keyword evidence="10" id="KW-0808">Transferase</keyword>
<dbReference type="AlphaFoldDB" id="A0A8T2ATB5"/>
<proteinExistence type="predicted"/>
<evidence type="ECO:0000256" key="6">
    <source>
        <dbReference type="ARBA" id="ARBA00023242"/>
    </source>
</evidence>
<gene>
    <name evidence="10" type="ORF">ISN45_Aa03g014830</name>
</gene>
<dbReference type="Pfam" id="PF02045">
    <property type="entry name" value="CBFB_NFYA"/>
    <property type="match status" value="1"/>
</dbReference>
<evidence type="ECO:0000313" key="11">
    <source>
        <dbReference type="Proteomes" id="UP000694240"/>
    </source>
</evidence>
<dbReference type="CDD" id="cd01650">
    <property type="entry name" value="RT_nLTR_like"/>
    <property type="match status" value="1"/>
</dbReference>
<evidence type="ECO:0000256" key="1">
    <source>
        <dbReference type="ARBA" id="ARBA00004123"/>
    </source>
</evidence>
<reference evidence="10 11" key="1">
    <citation type="submission" date="2020-12" db="EMBL/GenBank/DDBJ databases">
        <title>Concerted genomic and epigenomic changes stabilize Arabidopsis allopolyploids.</title>
        <authorList>
            <person name="Chen Z."/>
        </authorList>
    </citation>
    <scope>NUCLEOTIDE SEQUENCE [LARGE SCALE GENOMIC DNA]</scope>
    <source>
        <strain evidence="10">Allo738</strain>
        <tissue evidence="10">Leaf</tissue>
    </source>
</reference>
<evidence type="ECO:0000256" key="8">
    <source>
        <dbReference type="SAM" id="MobiDB-lite"/>
    </source>
</evidence>
<evidence type="ECO:0000313" key="10">
    <source>
        <dbReference type="EMBL" id="KAG7577186.1"/>
    </source>
</evidence>
<dbReference type="PROSITE" id="PS00686">
    <property type="entry name" value="NFYA_HAP2_1"/>
    <property type="match status" value="1"/>
</dbReference>